<feature type="region of interest" description="Disordered" evidence="1">
    <location>
        <begin position="1"/>
        <end position="29"/>
    </location>
</feature>
<dbReference type="PANTHER" id="PTHR42924">
    <property type="entry name" value="EXONUCLEASE"/>
    <property type="match status" value="1"/>
</dbReference>
<dbReference type="GO" id="GO:0035312">
    <property type="term" value="F:5'-3' DNA exonuclease activity"/>
    <property type="evidence" value="ECO:0007669"/>
    <property type="project" value="TreeGrafter"/>
</dbReference>
<dbReference type="RefSeq" id="WP_012632681.1">
    <property type="nucleotide sequence ID" value="NC_011891.1"/>
</dbReference>
<dbReference type="Proteomes" id="UP000007089">
    <property type="component" value="Chromosome"/>
</dbReference>
<dbReference type="HOGENOM" id="CLU_067347_1_0_7"/>
<dbReference type="KEGG" id="acp:A2cp1_1367"/>
<sequence length="283" mass="30916">MGNPAAGQGVNGKIDLHSHSRASDGQYPAGEVAERASAAGVAVWALCDHDTVAGMDDAAAAAARLGLRLVPGIELSAFLERREIHLLGHFVDPAHPRLRAFEDFLALRRRERMERIVEKLGALGLRLRVEDIEKWSGGKTIGRPHVARALVELGAVATVKEAFDAYLGEGKPAYVQRYRLESDEAVRLVRAAGGTTTVAHPGVSKLERWDLERLRQAGVEGLEVYHVDHNPSVREKYLRIAEALDLVPTAGSDFHGEAVAPDRHLGDVSMPPHELERLEARRP</sequence>
<dbReference type="GO" id="GO:0004534">
    <property type="term" value="F:5'-3' RNA exonuclease activity"/>
    <property type="evidence" value="ECO:0007669"/>
    <property type="project" value="TreeGrafter"/>
</dbReference>
<feature type="compositionally biased region" description="Basic and acidic residues" evidence="1">
    <location>
        <begin position="255"/>
        <end position="266"/>
    </location>
</feature>
<accession>B8JH09</accession>
<keyword evidence="4" id="KW-1185">Reference proteome</keyword>
<dbReference type="Gene3D" id="3.20.20.140">
    <property type="entry name" value="Metal-dependent hydrolases"/>
    <property type="match status" value="1"/>
</dbReference>
<evidence type="ECO:0000313" key="4">
    <source>
        <dbReference type="Proteomes" id="UP000007089"/>
    </source>
</evidence>
<name>B8JH09_ANAD2</name>
<dbReference type="InterPro" id="IPR003141">
    <property type="entry name" value="Pol/His_phosphatase_N"/>
</dbReference>
<evidence type="ECO:0000256" key="1">
    <source>
        <dbReference type="SAM" id="MobiDB-lite"/>
    </source>
</evidence>
<dbReference type="InterPro" id="IPR052018">
    <property type="entry name" value="PHP_domain"/>
</dbReference>
<dbReference type="Gene3D" id="1.10.150.650">
    <property type="match status" value="1"/>
</dbReference>
<dbReference type="SMART" id="SM00481">
    <property type="entry name" value="POLIIIAc"/>
    <property type="match status" value="1"/>
</dbReference>
<dbReference type="InterPro" id="IPR004013">
    <property type="entry name" value="PHP_dom"/>
</dbReference>
<evidence type="ECO:0000313" key="3">
    <source>
        <dbReference type="EMBL" id="ACL64711.1"/>
    </source>
</evidence>
<dbReference type="InterPro" id="IPR016195">
    <property type="entry name" value="Pol/histidinol_Pase-like"/>
</dbReference>
<evidence type="ECO:0000259" key="2">
    <source>
        <dbReference type="SMART" id="SM00481"/>
    </source>
</evidence>
<feature type="domain" description="Polymerase/histidinol phosphatase N-terminal" evidence="2">
    <location>
        <begin position="14"/>
        <end position="79"/>
    </location>
</feature>
<protein>
    <submittedName>
        <fullName evidence="3">PHP domain protein</fullName>
    </submittedName>
</protein>
<proteinExistence type="predicted"/>
<feature type="region of interest" description="Disordered" evidence="1">
    <location>
        <begin position="255"/>
        <end position="283"/>
    </location>
</feature>
<gene>
    <name evidence="3" type="ordered locus">A2cp1_1367</name>
</gene>
<dbReference type="Pfam" id="PF02811">
    <property type="entry name" value="PHP"/>
    <property type="match status" value="1"/>
</dbReference>
<dbReference type="CDD" id="cd07438">
    <property type="entry name" value="PHP_HisPPase_AMP"/>
    <property type="match status" value="1"/>
</dbReference>
<dbReference type="EMBL" id="CP001359">
    <property type="protein sequence ID" value="ACL64711.1"/>
    <property type="molecule type" value="Genomic_DNA"/>
</dbReference>
<dbReference type="AlphaFoldDB" id="B8JH09"/>
<feature type="compositionally biased region" description="Basic and acidic residues" evidence="1">
    <location>
        <begin position="273"/>
        <end position="283"/>
    </location>
</feature>
<dbReference type="SUPFAM" id="SSF89550">
    <property type="entry name" value="PHP domain-like"/>
    <property type="match status" value="1"/>
</dbReference>
<dbReference type="PANTHER" id="PTHR42924:SF3">
    <property type="entry name" value="POLYMERASE_HISTIDINOL PHOSPHATASE N-TERMINAL DOMAIN-CONTAINING PROTEIN"/>
    <property type="match status" value="1"/>
</dbReference>
<reference evidence="3" key="1">
    <citation type="submission" date="2009-01" db="EMBL/GenBank/DDBJ databases">
        <title>Complete sequence of Anaeromyxobacter dehalogenans 2CP-1.</title>
        <authorList>
            <consortium name="US DOE Joint Genome Institute"/>
            <person name="Lucas S."/>
            <person name="Copeland A."/>
            <person name="Lapidus A."/>
            <person name="Glavina del Rio T."/>
            <person name="Dalin E."/>
            <person name="Tice H."/>
            <person name="Bruce D."/>
            <person name="Goodwin L."/>
            <person name="Pitluck S."/>
            <person name="Saunders E."/>
            <person name="Brettin T."/>
            <person name="Detter J.C."/>
            <person name="Han C."/>
            <person name="Larimer F."/>
            <person name="Land M."/>
            <person name="Hauser L."/>
            <person name="Kyrpides N."/>
            <person name="Ovchinnikova G."/>
            <person name="Beliaev A.S."/>
            <person name="Richardson P."/>
        </authorList>
    </citation>
    <scope>NUCLEOTIDE SEQUENCE</scope>
    <source>
        <strain evidence="3">2CP-1</strain>
    </source>
</reference>
<organism evidence="3 4">
    <name type="scientific">Anaeromyxobacter dehalogenans (strain ATCC BAA-258 / DSM 21875 / 2CP-1)</name>
    <dbReference type="NCBI Taxonomy" id="455488"/>
    <lineage>
        <taxon>Bacteria</taxon>
        <taxon>Pseudomonadati</taxon>
        <taxon>Myxococcota</taxon>
        <taxon>Myxococcia</taxon>
        <taxon>Myxococcales</taxon>
        <taxon>Cystobacterineae</taxon>
        <taxon>Anaeromyxobacteraceae</taxon>
        <taxon>Anaeromyxobacter</taxon>
    </lineage>
</organism>